<dbReference type="Proteomes" id="UP000679779">
    <property type="component" value="Unassembled WGS sequence"/>
</dbReference>
<proteinExistence type="predicted"/>
<dbReference type="AlphaFoldDB" id="A0A919XJ68"/>
<gene>
    <name evidence="2" type="ORF">J2TS6_24040</name>
</gene>
<dbReference type="EMBL" id="BORQ01000002">
    <property type="protein sequence ID" value="GIO31263.1"/>
    <property type="molecule type" value="Genomic_DNA"/>
</dbReference>
<comment type="caution">
    <text evidence="2">The sequence shown here is derived from an EMBL/GenBank/DDBJ whole genome shotgun (WGS) entry which is preliminary data.</text>
</comment>
<dbReference type="InterPro" id="IPR000182">
    <property type="entry name" value="GNAT_dom"/>
</dbReference>
<organism evidence="2 3">
    <name type="scientific">Paenibacillus albilobatus</name>
    <dbReference type="NCBI Taxonomy" id="2716884"/>
    <lineage>
        <taxon>Bacteria</taxon>
        <taxon>Bacillati</taxon>
        <taxon>Bacillota</taxon>
        <taxon>Bacilli</taxon>
        <taxon>Bacillales</taxon>
        <taxon>Paenibacillaceae</taxon>
        <taxon>Paenibacillus</taxon>
    </lineage>
</organism>
<dbReference type="GO" id="GO:0016747">
    <property type="term" value="F:acyltransferase activity, transferring groups other than amino-acyl groups"/>
    <property type="evidence" value="ECO:0007669"/>
    <property type="project" value="InterPro"/>
</dbReference>
<dbReference type="CDD" id="cd04301">
    <property type="entry name" value="NAT_SF"/>
    <property type="match status" value="1"/>
</dbReference>
<dbReference type="Gene3D" id="3.40.630.30">
    <property type="match status" value="1"/>
</dbReference>
<dbReference type="InterPro" id="IPR016181">
    <property type="entry name" value="Acyl_CoA_acyltransferase"/>
</dbReference>
<feature type="domain" description="N-acetyltransferase" evidence="1">
    <location>
        <begin position="135"/>
        <end position="274"/>
    </location>
</feature>
<reference evidence="2" key="1">
    <citation type="submission" date="2021-03" db="EMBL/GenBank/DDBJ databases">
        <title>Antimicrobial resistance genes in bacteria isolated from Japanese honey, and their potential for conferring macrolide and lincosamide resistance in the American foulbrood pathogen Paenibacillus larvae.</title>
        <authorList>
            <person name="Okamoto M."/>
            <person name="Kumagai M."/>
            <person name="Kanamori H."/>
            <person name="Takamatsu D."/>
        </authorList>
    </citation>
    <scope>NUCLEOTIDE SEQUENCE</scope>
    <source>
        <strain evidence="2">J2TS6</strain>
    </source>
</reference>
<evidence type="ECO:0000313" key="3">
    <source>
        <dbReference type="Proteomes" id="UP000679779"/>
    </source>
</evidence>
<name>A0A919XJ68_9BACL</name>
<dbReference type="PROSITE" id="PS51186">
    <property type="entry name" value="GNAT"/>
    <property type="match status" value="1"/>
</dbReference>
<dbReference type="SUPFAM" id="SSF55729">
    <property type="entry name" value="Acyl-CoA N-acyltransferases (Nat)"/>
    <property type="match status" value="1"/>
</dbReference>
<sequence length="274" mass="30337">MHTWPVTHEALAKRIQRAEIGFTASRIRSIGEQPGNPQGVEIQTFGSAVAFYVKTMPWGLFNSVKGLSGDDAGRVEDIIRFYKERNRAFLLDIDPVDTDPKLFRHVAENGLFQQGFHSVLYGMPDPQKPELPSGVTIRQVDNEADFDAYAGIHCVGSGMDIAHKHHFAENNIGLLNRPGWTLYLAYWQDQPAAVGVMHVSDGIASFTLAATHPEFRNKGLQSALLKWRMHEAYQAGCELVAAQAAFGSTSQNNMERAGMRLAWTRAVWAPLSGS</sequence>
<accession>A0A919XJ68</accession>
<evidence type="ECO:0000259" key="1">
    <source>
        <dbReference type="PROSITE" id="PS51186"/>
    </source>
</evidence>
<keyword evidence="3" id="KW-1185">Reference proteome</keyword>
<protein>
    <submittedName>
        <fullName evidence="2">N-acetyltransferase</fullName>
    </submittedName>
</protein>
<evidence type="ECO:0000313" key="2">
    <source>
        <dbReference type="EMBL" id="GIO31263.1"/>
    </source>
</evidence>
<dbReference type="RefSeq" id="WP_160044797.1">
    <property type="nucleotide sequence ID" value="NZ_BORQ01000002.1"/>
</dbReference>